<gene>
    <name evidence="3" type="ORF">HG543_38010</name>
</gene>
<dbReference type="Proteomes" id="UP000518300">
    <property type="component" value="Unassembled WGS sequence"/>
</dbReference>
<keyword evidence="4" id="KW-1185">Reference proteome</keyword>
<reference evidence="3 4" key="1">
    <citation type="submission" date="2020-04" db="EMBL/GenBank/DDBJ databases">
        <title>Draft genome of Pyxidicoccus fallax type strain.</title>
        <authorList>
            <person name="Whitworth D.E."/>
        </authorList>
    </citation>
    <scope>NUCLEOTIDE SEQUENCE [LARGE SCALE GENOMIC DNA]</scope>
    <source>
        <strain evidence="3 4">DSM 14698</strain>
    </source>
</reference>
<dbReference type="RefSeq" id="WP_169349830.1">
    <property type="nucleotide sequence ID" value="NZ_JABBJJ010000257.1"/>
</dbReference>
<evidence type="ECO:0000256" key="1">
    <source>
        <dbReference type="SAM" id="SignalP"/>
    </source>
</evidence>
<dbReference type="AlphaFoldDB" id="A0A848LRQ5"/>
<evidence type="ECO:0000313" key="3">
    <source>
        <dbReference type="EMBL" id="NMO20617.1"/>
    </source>
</evidence>
<dbReference type="SUPFAM" id="SSF54626">
    <property type="entry name" value="Chalcone isomerase"/>
    <property type="match status" value="1"/>
</dbReference>
<feature type="chain" id="PRO_5032487825" description="Chalcone isomerase domain-containing protein" evidence="1">
    <location>
        <begin position="27"/>
        <end position="184"/>
    </location>
</feature>
<dbReference type="InterPro" id="IPR036298">
    <property type="entry name" value="Chalcone_isomerase_sf"/>
</dbReference>
<proteinExistence type="predicted"/>
<feature type="domain" description="Chalcone isomerase" evidence="2">
    <location>
        <begin position="29"/>
        <end position="181"/>
    </location>
</feature>
<comment type="caution">
    <text evidence="3">The sequence shown here is derived from an EMBL/GenBank/DDBJ whole genome shotgun (WGS) entry which is preliminary data.</text>
</comment>
<dbReference type="EMBL" id="JABBJJ010000257">
    <property type="protein sequence ID" value="NMO20617.1"/>
    <property type="molecule type" value="Genomic_DNA"/>
</dbReference>
<sequence length="184" mass="20252">MRNHVWRTGARWLVLGLVLAVGSAQAGQKQVGGVNMPDSLTLQGRTIALAHMQLHKRLFFKVYVWSLYLEEQPRSATEAIASNSVKRLHFRFLRNISRDQLVGSLRAGLQKNPDLRQGPMADQLQVMLASLKDVQKGEDLVITYMPGAGLEIAGGASGGAFIPGKNFADALFSVWLEANPIFPR</sequence>
<dbReference type="Gene3D" id="3.50.70.10">
    <property type="match status" value="1"/>
</dbReference>
<keyword evidence="1" id="KW-0732">Signal</keyword>
<name>A0A848LRQ5_9BACT</name>
<accession>A0A848LRQ5</accession>
<feature type="signal peptide" evidence="1">
    <location>
        <begin position="1"/>
        <end position="26"/>
    </location>
</feature>
<protein>
    <recommendedName>
        <fullName evidence="2">Chalcone isomerase domain-containing protein</fullName>
    </recommendedName>
</protein>
<dbReference type="GO" id="GO:0016872">
    <property type="term" value="F:intramolecular lyase activity"/>
    <property type="evidence" value="ECO:0007669"/>
    <property type="project" value="InterPro"/>
</dbReference>
<dbReference type="InterPro" id="IPR016088">
    <property type="entry name" value="Chalcone_isomerase_3-sand"/>
</dbReference>
<dbReference type="Pfam" id="PF16036">
    <property type="entry name" value="Chalcone_3"/>
    <property type="match status" value="1"/>
</dbReference>
<evidence type="ECO:0000313" key="4">
    <source>
        <dbReference type="Proteomes" id="UP000518300"/>
    </source>
</evidence>
<dbReference type="InterPro" id="IPR016087">
    <property type="entry name" value="Chalcone_isomerase"/>
</dbReference>
<organism evidence="3 4">
    <name type="scientific">Pyxidicoccus fallax</name>
    <dbReference type="NCBI Taxonomy" id="394095"/>
    <lineage>
        <taxon>Bacteria</taxon>
        <taxon>Pseudomonadati</taxon>
        <taxon>Myxococcota</taxon>
        <taxon>Myxococcia</taxon>
        <taxon>Myxococcales</taxon>
        <taxon>Cystobacterineae</taxon>
        <taxon>Myxococcaceae</taxon>
        <taxon>Pyxidicoccus</taxon>
    </lineage>
</organism>
<evidence type="ECO:0000259" key="2">
    <source>
        <dbReference type="Pfam" id="PF16036"/>
    </source>
</evidence>